<reference evidence="2" key="1">
    <citation type="journal article" date="2022" name="Cell">
        <title>Repeat-based holocentromeres influence genome architecture and karyotype evolution.</title>
        <authorList>
            <person name="Hofstatter P.G."/>
            <person name="Thangavel G."/>
            <person name="Lux T."/>
            <person name="Neumann P."/>
            <person name="Vondrak T."/>
            <person name="Novak P."/>
            <person name="Zhang M."/>
            <person name="Costa L."/>
            <person name="Castellani M."/>
            <person name="Scott A."/>
            <person name="Toegelov H."/>
            <person name="Fuchs J."/>
            <person name="Mata-Sucre Y."/>
            <person name="Dias Y."/>
            <person name="Vanzela A.L.L."/>
            <person name="Huettel B."/>
            <person name="Almeida C.C.S."/>
            <person name="Simkova H."/>
            <person name="Souza G."/>
            <person name="Pedrosa-Harand A."/>
            <person name="Macas J."/>
            <person name="Mayer K.F.X."/>
            <person name="Houben A."/>
            <person name="Marques A."/>
        </authorList>
    </citation>
    <scope>NUCLEOTIDE SEQUENCE</scope>
    <source>
        <strain evidence="2">RhyBre1mFocal</strain>
    </source>
</reference>
<evidence type="ECO:0000256" key="1">
    <source>
        <dbReference type="ARBA" id="ARBA00006298"/>
    </source>
</evidence>
<dbReference type="InterPro" id="IPR019183">
    <property type="entry name" value="NAA25_NatB_aux_su"/>
</dbReference>
<comment type="similarity">
    <text evidence="1">Belongs to the MDM20/NAA25 family.</text>
</comment>
<dbReference type="GO" id="GO:0031416">
    <property type="term" value="C:NatB complex"/>
    <property type="evidence" value="ECO:0007669"/>
    <property type="project" value="TreeGrafter"/>
</dbReference>
<accession>A0A9Q0CK07</accession>
<dbReference type="Gene3D" id="1.25.40.1040">
    <property type="match status" value="1"/>
</dbReference>
<organism evidence="2 3">
    <name type="scientific">Rhynchospora breviuscula</name>
    <dbReference type="NCBI Taxonomy" id="2022672"/>
    <lineage>
        <taxon>Eukaryota</taxon>
        <taxon>Viridiplantae</taxon>
        <taxon>Streptophyta</taxon>
        <taxon>Embryophyta</taxon>
        <taxon>Tracheophyta</taxon>
        <taxon>Spermatophyta</taxon>
        <taxon>Magnoliopsida</taxon>
        <taxon>Liliopsida</taxon>
        <taxon>Poales</taxon>
        <taxon>Cyperaceae</taxon>
        <taxon>Cyperoideae</taxon>
        <taxon>Rhynchosporeae</taxon>
        <taxon>Rhynchospora</taxon>
    </lineage>
</organism>
<name>A0A9Q0CK07_9POAL</name>
<comment type="caution">
    <text evidence="2">The sequence shown here is derived from an EMBL/GenBank/DDBJ whole genome shotgun (WGS) entry which is preliminary data.</text>
</comment>
<evidence type="ECO:0000313" key="3">
    <source>
        <dbReference type="Proteomes" id="UP001151287"/>
    </source>
</evidence>
<dbReference type="Pfam" id="PF09797">
    <property type="entry name" value="NatB_MDM20"/>
    <property type="match status" value="1"/>
</dbReference>
<proteinExistence type="inferred from homology"/>
<dbReference type="PANTHER" id="PTHR22767">
    <property type="entry name" value="N-TERMINAL ACETYLTRANSFERASE-RELATED"/>
    <property type="match status" value="1"/>
</dbReference>
<dbReference type="InterPro" id="IPR011990">
    <property type="entry name" value="TPR-like_helical_dom_sf"/>
</dbReference>
<dbReference type="PANTHER" id="PTHR22767:SF3">
    <property type="entry name" value="N-ALPHA-ACETYLTRANSFERASE 25, NATB AUXILIARY SUBUNIT"/>
    <property type="match status" value="1"/>
</dbReference>
<dbReference type="Proteomes" id="UP001151287">
    <property type="component" value="Unassembled WGS sequence"/>
</dbReference>
<keyword evidence="3" id="KW-1185">Reference proteome</keyword>
<protein>
    <recommendedName>
        <fullName evidence="4">Phagocyte signaling-impaired protein</fullName>
    </recommendedName>
</protein>
<dbReference type="SUPFAM" id="SSF48452">
    <property type="entry name" value="TPR-like"/>
    <property type="match status" value="1"/>
</dbReference>
<evidence type="ECO:0008006" key="4">
    <source>
        <dbReference type="Google" id="ProtNLM"/>
    </source>
</evidence>
<gene>
    <name evidence="2" type="ORF">LUZ63_012092</name>
</gene>
<dbReference type="FunFam" id="1.25.40.1040:FF:000007">
    <property type="entry name" value="N-alpha-acetyltransferase 25, NatB auxiliary subunit"/>
    <property type="match status" value="1"/>
</dbReference>
<dbReference type="OrthoDB" id="1874341at2759"/>
<dbReference type="AlphaFoldDB" id="A0A9Q0CK07"/>
<evidence type="ECO:0000313" key="2">
    <source>
        <dbReference type="EMBL" id="KAJ1695394.1"/>
    </source>
</evidence>
<sequence length="1010" mass="114078">MASKFGLAGGIPERRVRPIWDAVDSRQYKAALKLSTALLQKYPKSPYALALKAVVLERMGKGDEALSMCLDAKELLHSDTGPFLDDLTLSTLQIVLQRLDRLDLATSCYEHACNKYINNLEIMMGLFNCYVREYSYIKQQQTAIKMYKAVGEERFLMWAVCSIQLQVNYTSGGEKLLPLAEALIKKHISKSSLHEPEALTMYISILEQQKKFDAAFEVISGDLGSLILREEDKLRMKGRLLGQSCNYAAASEILQKILAMRPDDYETFLQYLCYLLEEDIDWSKHTSGGFCIECISSSKSKLSEEEFDIRLSSALSFVEELQKDAVQNCTRGPYLATIEIERRRSLNGNSNNSKVVEALVNYYERFGHYPCFATDVERYLNGLNEQEKAELLDKISNKFSVNSEVHTLGHAVTVYRIQEICSSLWKTSIQDLETTTLEKMKLFCKSLHLSKELDQQESMFGEELLFMATNTLVLLFWRTKKLGYLLEAILVVEFGLRIRRHANLLKVLLVHLYLFLGALHSACDWYQTLDVKNILLETISHHILPQMLISPHFNKASDLMKEYLKFADDHSRDSGDLTCLAYRHRNYSRAIEFVAFHMKLRNSSQYLISKLDSFILDLKLNANNLDEVEKVLESANYGLKPLELAQPDKLEKLTCNIDSQTRPWWSPSTTVNYLSMPFDEEAASVCFGPKPCIHKTNENVGPDKSEIERKSLVPRLVYLSMQAALSAPKENAETTNGGASSATIAVELGSLLERYARSIGFSFSDAIDAILSISTGEKSFKEFSDIVSCISFAIFVNAWNASLSRTENSGQKTISWESVDKLITSCVREIISSMGPTLTSIGSEVLVLVQLVAEPLSWHIWIMQSFIKSLVPLGKRKKKSGQSDKQNINIPLMKAIHDSVHCVSDAIGEVRKWVSDQLNRSEDLDLDFLMTHLTSADNSVGTGKILNVIKESLGVVEKFEVGDRIYDSVKSWDPTSVLRNLIGSQRKLLADFSQISDSKLRVLESMKQSI</sequence>
<dbReference type="EMBL" id="JAMQYH010000003">
    <property type="protein sequence ID" value="KAJ1695394.1"/>
    <property type="molecule type" value="Genomic_DNA"/>
</dbReference>